<dbReference type="AlphaFoldDB" id="A0A9N9KHX2"/>
<name>A0A9N9KHX2_9GLOM</name>
<proteinExistence type="predicted"/>
<accession>A0A9N9KHX2</accession>
<dbReference type="OrthoDB" id="2420936at2759"/>
<evidence type="ECO:0000313" key="3">
    <source>
        <dbReference type="Proteomes" id="UP000789759"/>
    </source>
</evidence>
<dbReference type="EMBL" id="CAJVQA010066540">
    <property type="protein sequence ID" value="CAG8831599.1"/>
    <property type="molecule type" value="Genomic_DNA"/>
</dbReference>
<gene>
    <name evidence="2" type="ORF">CPELLU_LOCUS20756</name>
</gene>
<keyword evidence="3" id="KW-1185">Reference proteome</keyword>
<reference evidence="2" key="1">
    <citation type="submission" date="2021-06" db="EMBL/GenBank/DDBJ databases">
        <authorList>
            <person name="Kallberg Y."/>
            <person name="Tangrot J."/>
            <person name="Rosling A."/>
        </authorList>
    </citation>
    <scope>NUCLEOTIDE SEQUENCE</scope>
    <source>
        <strain evidence="2">FL966</strain>
    </source>
</reference>
<protein>
    <submittedName>
        <fullName evidence="2">19548_t:CDS:1</fullName>
    </submittedName>
</protein>
<feature type="non-terminal residue" evidence="2">
    <location>
        <position position="1"/>
    </location>
</feature>
<evidence type="ECO:0000256" key="1">
    <source>
        <dbReference type="SAM" id="MobiDB-lite"/>
    </source>
</evidence>
<organism evidence="2 3">
    <name type="scientific">Cetraspora pellucida</name>
    <dbReference type="NCBI Taxonomy" id="1433469"/>
    <lineage>
        <taxon>Eukaryota</taxon>
        <taxon>Fungi</taxon>
        <taxon>Fungi incertae sedis</taxon>
        <taxon>Mucoromycota</taxon>
        <taxon>Glomeromycotina</taxon>
        <taxon>Glomeromycetes</taxon>
        <taxon>Diversisporales</taxon>
        <taxon>Gigasporaceae</taxon>
        <taxon>Cetraspora</taxon>
    </lineage>
</organism>
<comment type="caution">
    <text evidence="2">The sequence shown here is derived from an EMBL/GenBank/DDBJ whole genome shotgun (WGS) entry which is preliminary data.</text>
</comment>
<feature type="region of interest" description="Disordered" evidence="1">
    <location>
        <begin position="24"/>
        <end position="45"/>
    </location>
</feature>
<evidence type="ECO:0000313" key="2">
    <source>
        <dbReference type="EMBL" id="CAG8831599.1"/>
    </source>
</evidence>
<dbReference type="Proteomes" id="UP000789759">
    <property type="component" value="Unassembled WGS sequence"/>
</dbReference>
<sequence length="45" mass="5325">VKLIDITIQENANILTNNSNIQQEENKEGKLIPKNNRQYKDEYYS</sequence>